<evidence type="ECO:0000313" key="9">
    <source>
        <dbReference type="Proteomes" id="UP001652621"/>
    </source>
</evidence>
<evidence type="ECO:0000256" key="6">
    <source>
        <dbReference type="ARBA" id="ARBA00025466"/>
    </source>
</evidence>
<evidence type="ECO:0000256" key="1">
    <source>
        <dbReference type="ARBA" id="ARBA00011764"/>
    </source>
</evidence>
<dbReference type="PANTHER" id="PTHR23098">
    <property type="entry name" value="AGAP001331-PA-RELATED"/>
    <property type="match status" value="1"/>
</dbReference>
<protein>
    <recommendedName>
        <fullName evidence="2">Regulatory protein zeste</fullName>
    </recommendedName>
</protein>
<comment type="function">
    <text evidence="6">Involved in transvection phenomena (= synapsis-dependent gene expression), where the synaptic pairing of chromosomes carrying genes with which zeste interacts influences the expression of these genes. Zeste binds to DNA and stimulates transcription from a nearby promoter.</text>
</comment>
<name>A0ABM3VAG9_MUSDO</name>
<evidence type="ECO:0000256" key="3">
    <source>
        <dbReference type="ARBA" id="ARBA00023015"/>
    </source>
</evidence>
<accession>A0ABM3VAG9</accession>
<evidence type="ECO:0000256" key="7">
    <source>
        <dbReference type="SAM" id="MobiDB-lite"/>
    </source>
</evidence>
<dbReference type="RefSeq" id="XP_058982688.1">
    <property type="nucleotide sequence ID" value="XM_059126705.1"/>
</dbReference>
<feature type="compositionally biased region" description="Acidic residues" evidence="7">
    <location>
        <begin position="14"/>
        <end position="24"/>
    </location>
</feature>
<keyword evidence="5" id="KW-0804">Transcription</keyword>
<dbReference type="Pfam" id="PF13873">
    <property type="entry name" value="Myb_DNA-bind_5"/>
    <property type="match status" value="1"/>
</dbReference>
<feature type="domain" description="Myb/SANT-like DNA-binding" evidence="8">
    <location>
        <begin position="26"/>
        <end position="62"/>
    </location>
</feature>
<feature type="compositionally biased region" description="Polar residues" evidence="7">
    <location>
        <begin position="26"/>
        <end position="43"/>
    </location>
</feature>
<evidence type="ECO:0000256" key="4">
    <source>
        <dbReference type="ARBA" id="ARBA00023125"/>
    </source>
</evidence>
<feature type="region of interest" description="Disordered" evidence="7">
    <location>
        <begin position="115"/>
        <end position="143"/>
    </location>
</feature>
<keyword evidence="4" id="KW-0238">DNA-binding</keyword>
<evidence type="ECO:0000259" key="8">
    <source>
        <dbReference type="Pfam" id="PF13873"/>
    </source>
</evidence>
<reference evidence="10" key="1">
    <citation type="submission" date="2025-08" db="UniProtKB">
        <authorList>
            <consortium name="RefSeq"/>
        </authorList>
    </citation>
    <scope>IDENTIFICATION</scope>
    <source>
        <strain evidence="10">Aabys</strain>
        <tissue evidence="10">Whole body</tissue>
    </source>
</reference>
<sequence>MISLSKEELVSLTDDFDEEKEEAEPQQVSESLNSAGPPQNNVNGWKKKWTEWQNEVKRKMAQNKAESRATGGGPYAKHQLTPNEEVIVRLCGIAQSVEGVSGIALGLTEDVDVSVEEEMPSTSSKRPLVAVKDEMPSTSSKRPLISDMTKVKSIWS</sequence>
<dbReference type="InterPro" id="IPR028002">
    <property type="entry name" value="Myb_DNA-bind_5"/>
</dbReference>
<keyword evidence="3" id="KW-0805">Transcription regulation</keyword>
<organism evidence="9 10">
    <name type="scientific">Musca domestica</name>
    <name type="common">House fly</name>
    <dbReference type="NCBI Taxonomy" id="7370"/>
    <lineage>
        <taxon>Eukaryota</taxon>
        <taxon>Metazoa</taxon>
        <taxon>Ecdysozoa</taxon>
        <taxon>Arthropoda</taxon>
        <taxon>Hexapoda</taxon>
        <taxon>Insecta</taxon>
        <taxon>Pterygota</taxon>
        <taxon>Neoptera</taxon>
        <taxon>Endopterygota</taxon>
        <taxon>Diptera</taxon>
        <taxon>Brachycera</taxon>
        <taxon>Muscomorpha</taxon>
        <taxon>Muscoidea</taxon>
        <taxon>Muscidae</taxon>
        <taxon>Musca</taxon>
    </lineage>
</organism>
<feature type="compositionally biased region" description="Basic and acidic residues" evidence="7">
    <location>
        <begin position="48"/>
        <end position="58"/>
    </location>
</feature>
<dbReference type="GeneID" id="109613310"/>
<evidence type="ECO:0000313" key="10">
    <source>
        <dbReference type="RefSeq" id="XP_058982688.1"/>
    </source>
</evidence>
<evidence type="ECO:0000256" key="2">
    <source>
        <dbReference type="ARBA" id="ARBA00016807"/>
    </source>
</evidence>
<gene>
    <name evidence="10" type="primary">LOC109613310</name>
</gene>
<feature type="region of interest" description="Disordered" evidence="7">
    <location>
        <begin position="1"/>
        <end position="78"/>
    </location>
</feature>
<proteinExistence type="predicted"/>
<evidence type="ECO:0000256" key="5">
    <source>
        <dbReference type="ARBA" id="ARBA00023163"/>
    </source>
</evidence>
<comment type="subunit">
    <text evidence="1">Self-associates forming complexes of several hundred monomers.</text>
</comment>
<dbReference type="Proteomes" id="UP001652621">
    <property type="component" value="Unplaced"/>
</dbReference>
<dbReference type="PANTHER" id="PTHR23098:SF16">
    <property type="entry name" value="REGULATORY PROTEIN ZESTE"/>
    <property type="match status" value="1"/>
</dbReference>
<keyword evidence="9" id="KW-1185">Reference proteome</keyword>